<dbReference type="AlphaFoldDB" id="A0A846R094"/>
<dbReference type="EMBL" id="JAATJJ010000001">
    <property type="protein sequence ID" value="NJB71335.1"/>
    <property type="molecule type" value="Genomic_DNA"/>
</dbReference>
<feature type="chain" id="PRO_5032353078" description="Cardiolipin synthetase" evidence="1">
    <location>
        <begin position="19"/>
        <end position="210"/>
    </location>
</feature>
<proteinExistence type="predicted"/>
<dbReference type="Proteomes" id="UP000590442">
    <property type="component" value="Unassembled WGS sequence"/>
</dbReference>
<protein>
    <recommendedName>
        <fullName evidence="4">Cardiolipin synthetase</fullName>
    </recommendedName>
</protein>
<dbReference type="PROSITE" id="PS51257">
    <property type="entry name" value="PROKAR_LIPOPROTEIN"/>
    <property type="match status" value="1"/>
</dbReference>
<organism evidence="2 3">
    <name type="scientific">Saonia flava</name>
    <dbReference type="NCBI Taxonomy" id="523696"/>
    <lineage>
        <taxon>Bacteria</taxon>
        <taxon>Pseudomonadati</taxon>
        <taxon>Bacteroidota</taxon>
        <taxon>Flavobacteriia</taxon>
        <taxon>Flavobacteriales</taxon>
        <taxon>Flavobacteriaceae</taxon>
        <taxon>Saonia</taxon>
    </lineage>
</organism>
<feature type="signal peptide" evidence="1">
    <location>
        <begin position="1"/>
        <end position="18"/>
    </location>
</feature>
<dbReference type="RefSeq" id="WP_167963002.1">
    <property type="nucleotide sequence ID" value="NZ_JAATJJ010000001.1"/>
</dbReference>
<sequence>MKKIVLILGILLSSCASTQLISNWKNPDTVLFHANKVLIVGMTQNERARLDFETKLKNEFTKKDVEAFRSIDLFDVAFIDSSKSEEELSEVEEQLLQKDFDAILFTKVVGSKNRQTFKTRLSEINNLYGSFKDDYLSHQNIYYDDGYYNNYTVYNLETSLYCICVGKERELIWRGIVEVEDPVNINKTVKDYVKLVISEMEAQDLVFYEN</sequence>
<reference evidence="2 3" key="1">
    <citation type="submission" date="2020-03" db="EMBL/GenBank/DDBJ databases">
        <title>Genomic Encyclopedia of Type Strains, Phase IV (KMG-IV): sequencing the most valuable type-strain genomes for metagenomic binning, comparative biology and taxonomic classification.</title>
        <authorList>
            <person name="Goeker M."/>
        </authorList>
    </citation>
    <scope>NUCLEOTIDE SEQUENCE [LARGE SCALE GENOMIC DNA]</scope>
    <source>
        <strain evidence="2 3">DSM 29762</strain>
    </source>
</reference>
<keyword evidence="1" id="KW-0732">Signal</keyword>
<evidence type="ECO:0008006" key="4">
    <source>
        <dbReference type="Google" id="ProtNLM"/>
    </source>
</evidence>
<name>A0A846R094_9FLAO</name>
<accession>A0A846R094</accession>
<gene>
    <name evidence="2" type="ORF">GGR42_001797</name>
</gene>
<comment type="caution">
    <text evidence="2">The sequence shown here is derived from an EMBL/GenBank/DDBJ whole genome shotgun (WGS) entry which is preliminary data.</text>
</comment>
<evidence type="ECO:0000313" key="2">
    <source>
        <dbReference type="EMBL" id="NJB71335.1"/>
    </source>
</evidence>
<evidence type="ECO:0000256" key="1">
    <source>
        <dbReference type="SAM" id="SignalP"/>
    </source>
</evidence>
<evidence type="ECO:0000313" key="3">
    <source>
        <dbReference type="Proteomes" id="UP000590442"/>
    </source>
</evidence>
<keyword evidence="3" id="KW-1185">Reference proteome</keyword>